<dbReference type="AlphaFoldDB" id="A0AAD5XN05"/>
<evidence type="ECO:0000313" key="2">
    <source>
        <dbReference type="Proteomes" id="UP001212152"/>
    </source>
</evidence>
<organism evidence="1 2">
    <name type="scientific">Geranomyces variabilis</name>
    <dbReference type="NCBI Taxonomy" id="109894"/>
    <lineage>
        <taxon>Eukaryota</taxon>
        <taxon>Fungi</taxon>
        <taxon>Fungi incertae sedis</taxon>
        <taxon>Chytridiomycota</taxon>
        <taxon>Chytridiomycota incertae sedis</taxon>
        <taxon>Chytridiomycetes</taxon>
        <taxon>Spizellomycetales</taxon>
        <taxon>Powellomycetaceae</taxon>
        <taxon>Geranomyces</taxon>
    </lineage>
</organism>
<protein>
    <submittedName>
        <fullName evidence="1">Uncharacterized protein</fullName>
    </submittedName>
</protein>
<name>A0AAD5XN05_9FUNG</name>
<gene>
    <name evidence="1" type="ORF">HDU87_007061</name>
</gene>
<evidence type="ECO:0000313" key="1">
    <source>
        <dbReference type="EMBL" id="KAJ3174579.1"/>
    </source>
</evidence>
<dbReference type="EMBL" id="JADGJQ010000063">
    <property type="protein sequence ID" value="KAJ3174579.1"/>
    <property type="molecule type" value="Genomic_DNA"/>
</dbReference>
<reference evidence="1" key="1">
    <citation type="submission" date="2020-05" db="EMBL/GenBank/DDBJ databases">
        <title>Phylogenomic resolution of chytrid fungi.</title>
        <authorList>
            <person name="Stajich J.E."/>
            <person name="Amses K."/>
            <person name="Simmons R."/>
            <person name="Seto K."/>
            <person name="Myers J."/>
            <person name="Bonds A."/>
            <person name="Quandt C.A."/>
            <person name="Barry K."/>
            <person name="Liu P."/>
            <person name="Grigoriev I."/>
            <person name="Longcore J.E."/>
            <person name="James T.Y."/>
        </authorList>
    </citation>
    <scope>NUCLEOTIDE SEQUENCE</scope>
    <source>
        <strain evidence="1">JEL0379</strain>
    </source>
</reference>
<accession>A0AAD5XN05</accession>
<comment type="caution">
    <text evidence="1">The sequence shown here is derived from an EMBL/GenBank/DDBJ whole genome shotgun (WGS) entry which is preliminary data.</text>
</comment>
<dbReference type="Proteomes" id="UP001212152">
    <property type="component" value="Unassembled WGS sequence"/>
</dbReference>
<keyword evidence="2" id="KW-1185">Reference proteome</keyword>
<sequence>MISYMVTDENEIHRAEEIIKNWFDVAVEPLITTGPQTLRGGGKRGMHYSEVMLLPAKSLPKAVVLYKQQQQHFARDGRLLRETIESLNVQAHSHAREIRHFEDYKRLAEKVLEKN</sequence>
<proteinExistence type="predicted"/>